<reference evidence="5 6" key="1">
    <citation type="submission" date="2016-08" db="EMBL/GenBank/DDBJ databases">
        <authorList>
            <consortium name="Lentinula edodes genome sequencing consortium"/>
            <person name="Sakamoto Y."/>
            <person name="Nakade K."/>
            <person name="Sato S."/>
            <person name="Yoshida Y."/>
            <person name="Miyazaki K."/>
            <person name="Natsume S."/>
            <person name="Konno N."/>
        </authorList>
    </citation>
    <scope>NUCLEOTIDE SEQUENCE [LARGE SCALE GENOMIC DNA]</scope>
    <source>
        <strain evidence="5 6">NBRC 111202</strain>
    </source>
</reference>
<dbReference type="Pfam" id="PF00172">
    <property type="entry name" value="Zn_clus"/>
    <property type="match status" value="1"/>
</dbReference>
<dbReference type="PANTHER" id="PTHR31001:SF81">
    <property type="entry name" value="ZN(II)2CYS6 TRANSCRIPTION FACTOR"/>
    <property type="match status" value="1"/>
</dbReference>
<protein>
    <submittedName>
        <fullName evidence="5">C6 finger domain</fullName>
    </submittedName>
</protein>
<reference evidence="5 6" key="2">
    <citation type="submission" date="2017-02" db="EMBL/GenBank/DDBJ databases">
        <title>A genome survey and senescence transcriptome analysis in Lentinula edodes.</title>
        <authorList>
            <person name="Sakamoto Y."/>
            <person name="Nakade K."/>
            <person name="Sato S."/>
            <person name="Yoshida Y."/>
            <person name="Miyazaki K."/>
            <person name="Natsume S."/>
            <person name="Konno N."/>
        </authorList>
    </citation>
    <scope>NUCLEOTIDE SEQUENCE [LARGE SCALE GENOMIC DNA]</scope>
    <source>
        <strain evidence="5 6">NBRC 111202</strain>
    </source>
</reference>
<dbReference type="SUPFAM" id="SSF57701">
    <property type="entry name" value="Zn2/Cys6 DNA-binding domain"/>
    <property type="match status" value="1"/>
</dbReference>
<evidence type="ECO:0000259" key="4">
    <source>
        <dbReference type="PROSITE" id="PS50048"/>
    </source>
</evidence>
<accession>A0A1Q3EDC7</accession>
<dbReference type="PROSITE" id="PS00463">
    <property type="entry name" value="ZN2_CY6_FUNGAL_1"/>
    <property type="match status" value="1"/>
</dbReference>
<name>A0A1Q3EDC7_LENED</name>
<dbReference type="AlphaFoldDB" id="A0A1Q3EDC7"/>
<comment type="subcellular location">
    <subcellularLocation>
        <location evidence="1">Nucleus</location>
    </subcellularLocation>
</comment>
<sequence length="416" mass="45456">MKLLGDSVPLKSAIGYWPKRTKTWGGFGLDSLSVPTQLGTPPKKKKHIGNWDYWITRHLNAYKPTIAFAPVHDGGTTHSTANVYNNNHQTSRNRCIRSCINCHASKRMCDRKRPACARCTQLGLTGLCVYEVDDPNQRSSTQDESSRLLERVAELEGVIRELKNKPHPRWIFSTCSEHSDDASNVPNSPSSSLPSPDIQVQGASSSQVPSVEESYLTLTPALSTSPPSSPSSSANTPPGDSSSPHAMINDDPTGLRDLDIFAQSLPFLGYSEDNLVMHQQFTGLGAVKTPYSVGQPCNCVLEPSNYHTMLELSLRLRKAAALLARSPHHQVGGHCLLNQRLSELDALTTNTLSLVDSPQFSYSAHQALHPPTVHPSIYTSAITASRLDTWLSGAIADSNNTGNDSLMSWDPPRRPQ</sequence>
<dbReference type="PANTHER" id="PTHR31001">
    <property type="entry name" value="UNCHARACTERIZED TRANSCRIPTIONAL REGULATORY PROTEIN"/>
    <property type="match status" value="1"/>
</dbReference>
<keyword evidence="6" id="KW-1185">Reference proteome</keyword>
<dbReference type="EMBL" id="BDGU01000237">
    <property type="protein sequence ID" value="GAW05188.1"/>
    <property type="molecule type" value="Genomic_DNA"/>
</dbReference>
<dbReference type="GO" id="GO:0005634">
    <property type="term" value="C:nucleus"/>
    <property type="evidence" value="ECO:0007669"/>
    <property type="project" value="UniProtKB-SubCell"/>
</dbReference>
<organism evidence="5 6">
    <name type="scientific">Lentinula edodes</name>
    <name type="common">Shiitake mushroom</name>
    <name type="synonym">Lentinus edodes</name>
    <dbReference type="NCBI Taxonomy" id="5353"/>
    <lineage>
        <taxon>Eukaryota</taxon>
        <taxon>Fungi</taxon>
        <taxon>Dikarya</taxon>
        <taxon>Basidiomycota</taxon>
        <taxon>Agaricomycotina</taxon>
        <taxon>Agaricomycetes</taxon>
        <taxon>Agaricomycetidae</taxon>
        <taxon>Agaricales</taxon>
        <taxon>Marasmiineae</taxon>
        <taxon>Omphalotaceae</taxon>
        <taxon>Lentinula</taxon>
    </lineage>
</organism>
<dbReference type="PROSITE" id="PS50048">
    <property type="entry name" value="ZN2_CY6_FUNGAL_2"/>
    <property type="match status" value="1"/>
</dbReference>
<dbReference type="InterPro" id="IPR036864">
    <property type="entry name" value="Zn2-C6_fun-type_DNA-bd_sf"/>
</dbReference>
<dbReference type="GO" id="GO:0008270">
    <property type="term" value="F:zinc ion binding"/>
    <property type="evidence" value="ECO:0007669"/>
    <property type="project" value="InterPro"/>
</dbReference>
<evidence type="ECO:0000313" key="5">
    <source>
        <dbReference type="EMBL" id="GAW05188.1"/>
    </source>
</evidence>
<evidence type="ECO:0000313" key="6">
    <source>
        <dbReference type="Proteomes" id="UP000188533"/>
    </source>
</evidence>
<dbReference type="InterPro" id="IPR050613">
    <property type="entry name" value="Sec_Metabolite_Reg"/>
</dbReference>
<keyword evidence="2" id="KW-0539">Nucleus</keyword>
<dbReference type="Proteomes" id="UP000188533">
    <property type="component" value="Unassembled WGS sequence"/>
</dbReference>
<dbReference type="InterPro" id="IPR001138">
    <property type="entry name" value="Zn2Cys6_DnaBD"/>
</dbReference>
<feature type="domain" description="Zn(2)-C6 fungal-type" evidence="4">
    <location>
        <begin position="98"/>
        <end position="130"/>
    </location>
</feature>
<dbReference type="SMART" id="SM00066">
    <property type="entry name" value="GAL4"/>
    <property type="match status" value="1"/>
</dbReference>
<evidence type="ECO:0000256" key="2">
    <source>
        <dbReference type="ARBA" id="ARBA00023242"/>
    </source>
</evidence>
<dbReference type="GO" id="GO:0000981">
    <property type="term" value="F:DNA-binding transcription factor activity, RNA polymerase II-specific"/>
    <property type="evidence" value="ECO:0007669"/>
    <property type="project" value="InterPro"/>
</dbReference>
<feature type="compositionally biased region" description="Low complexity" evidence="3">
    <location>
        <begin position="216"/>
        <end position="238"/>
    </location>
</feature>
<feature type="compositionally biased region" description="Low complexity" evidence="3">
    <location>
        <begin position="182"/>
        <end position="197"/>
    </location>
</feature>
<feature type="region of interest" description="Disordered" evidence="3">
    <location>
        <begin position="174"/>
        <end position="251"/>
    </location>
</feature>
<gene>
    <name evidence="5" type="ORF">LENED_007029</name>
</gene>
<evidence type="ECO:0000256" key="1">
    <source>
        <dbReference type="ARBA" id="ARBA00004123"/>
    </source>
</evidence>
<proteinExistence type="predicted"/>
<dbReference type="STRING" id="5353.A0A1Q3EDC7"/>
<dbReference type="CDD" id="cd00067">
    <property type="entry name" value="GAL4"/>
    <property type="match status" value="1"/>
</dbReference>
<evidence type="ECO:0000256" key="3">
    <source>
        <dbReference type="SAM" id="MobiDB-lite"/>
    </source>
</evidence>
<comment type="caution">
    <text evidence="5">The sequence shown here is derived from an EMBL/GenBank/DDBJ whole genome shotgun (WGS) entry which is preliminary data.</text>
</comment>
<dbReference type="Gene3D" id="4.10.240.10">
    <property type="entry name" value="Zn(2)-C6 fungal-type DNA-binding domain"/>
    <property type="match status" value="1"/>
</dbReference>